<gene>
    <name evidence="2" type="ORF">T4A_5965</name>
    <name evidence="3" type="ORF">T4B_1969</name>
</gene>
<dbReference type="Proteomes" id="UP000054805">
    <property type="component" value="Unassembled WGS sequence"/>
</dbReference>
<name>A0A0V1EEU7_TRIPS</name>
<feature type="compositionally biased region" description="Basic and acidic residues" evidence="1">
    <location>
        <begin position="1"/>
        <end position="12"/>
    </location>
</feature>
<reference evidence="4 5" key="1">
    <citation type="submission" date="2015-01" db="EMBL/GenBank/DDBJ databases">
        <title>Evolution of Trichinella species and genotypes.</title>
        <authorList>
            <person name="Korhonen P.K."/>
            <person name="Edoardo P."/>
            <person name="Giuseppe L.R."/>
            <person name="Gasser R.B."/>
        </authorList>
    </citation>
    <scope>NUCLEOTIDE SEQUENCE [LARGE SCALE GENOMIC DNA]</scope>
    <source>
        <strain evidence="2">ISS13</strain>
        <strain evidence="3">ISS588</strain>
    </source>
</reference>
<dbReference type="EMBL" id="JYDR01000048">
    <property type="protein sequence ID" value="KRY72113.1"/>
    <property type="molecule type" value="Genomic_DNA"/>
</dbReference>
<dbReference type="EMBL" id="JYDS01000012">
    <property type="protein sequence ID" value="KRZ33022.1"/>
    <property type="molecule type" value="Genomic_DNA"/>
</dbReference>
<evidence type="ECO:0000313" key="2">
    <source>
        <dbReference type="EMBL" id="KRY72113.1"/>
    </source>
</evidence>
<dbReference type="AlphaFoldDB" id="A0A0V1EEU7"/>
<comment type="caution">
    <text evidence="2">The sequence shown here is derived from an EMBL/GenBank/DDBJ whole genome shotgun (WGS) entry which is preliminary data.</text>
</comment>
<feature type="compositionally biased region" description="Basic and acidic residues" evidence="1">
    <location>
        <begin position="30"/>
        <end position="39"/>
    </location>
</feature>
<dbReference type="Proteomes" id="UP000054632">
    <property type="component" value="Unassembled WGS sequence"/>
</dbReference>
<protein>
    <submittedName>
        <fullName evidence="2">Uncharacterized protein</fullName>
    </submittedName>
</protein>
<evidence type="ECO:0000256" key="1">
    <source>
        <dbReference type="SAM" id="MobiDB-lite"/>
    </source>
</evidence>
<proteinExistence type="predicted"/>
<organism evidence="2 4">
    <name type="scientific">Trichinella pseudospiralis</name>
    <name type="common">Parasitic roundworm</name>
    <dbReference type="NCBI Taxonomy" id="6337"/>
    <lineage>
        <taxon>Eukaryota</taxon>
        <taxon>Metazoa</taxon>
        <taxon>Ecdysozoa</taxon>
        <taxon>Nematoda</taxon>
        <taxon>Enoplea</taxon>
        <taxon>Dorylaimia</taxon>
        <taxon>Trichinellida</taxon>
        <taxon>Trichinellidae</taxon>
        <taxon>Trichinella</taxon>
    </lineage>
</organism>
<evidence type="ECO:0000313" key="4">
    <source>
        <dbReference type="Proteomes" id="UP000054632"/>
    </source>
</evidence>
<sequence length="47" mass="4982">MPSGKRETERKGNAPVNTGPSPNSDGRVNNLREEADEPARGSGPLHV</sequence>
<evidence type="ECO:0000313" key="3">
    <source>
        <dbReference type="EMBL" id="KRZ33022.1"/>
    </source>
</evidence>
<feature type="region of interest" description="Disordered" evidence="1">
    <location>
        <begin position="1"/>
        <end position="47"/>
    </location>
</feature>
<accession>A0A0V1EEU7</accession>
<evidence type="ECO:0000313" key="5">
    <source>
        <dbReference type="Proteomes" id="UP000054805"/>
    </source>
</evidence>
<keyword evidence="5" id="KW-1185">Reference proteome</keyword>
<feature type="compositionally biased region" description="Polar residues" evidence="1">
    <location>
        <begin position="15"/>
        <end position="27"/>
    </location>
</feature>